<name>A0A5M9K735_MONFR</name>
<feature type="region of interest" description="Disordered" evidence="11">
    <location>
        <begin position="879"/>
        <end position="947"/>
    </location>
</feature>
<dbReference type="Proteomes" id="UP000322873">
    <property type="component" value="Unassembled WGS sequence"/>
</dbReference>
<keyword evidence="4 12" id="KW-0812">Transmembrane</keyword>
<dbReference type="CDD" id="cd21678">
    <property type="entry name" value="SMP_TCB"/>
    <property type="match status" value="1"/>
</dbReference>
<dbReference type="Pfam" id="PF25669">
    <property type="entry name" value="SMP_MUG190-like"/>
    <property type="match status" value="2"/>
</dbReference>
<evidence type="ECO:0000259" key="14">
    <source>
        <dbReference type="PROSITE" id="PS51847"/>
    </source>
</evidence>
<keyword evidence="16" id="KW-1185">Reference proteome</keyword>
<dbReference type="CDD" id="cd04052">
    <property type="entry name" value="C2B_Tricalbin-like"/>
    <property type="match status" value="1"/>
</dbReference>
<dbReference type="Pfam" id="PF24920">
    <property type="entry name" value="C2_TCB1"/>
    <property type="match status" value="1"/>
</dbReference>
<keyword evidence="2" id="KW-0813">Transport</keyword>
<feature type="region of interest" description="Disordered" evidence="11">
    <location>
        <begin position="1269"/>
        <end position="1344"/>
    </location>
</feature>
<dbReference type="SUPFAM" id="SSF49562">
    <property type="entry name" value="C2 domain (Calcium/lipid-binding domain, CaLB)"/>
    <property type="match status" value="5"/>
</dbReference>
<keyword evidence="7 12" id="KW-1133">Transmembrane helix</keyword>
<keyword evidence="6" id="KW-0256">Endoplasmic reticulum</keyword>
<dbReference type="Pfam" id="PF00168">
    <property type="entry name" value="C2"/>
    <property type="match status" value="5"/>
</dbReference>
<dbReference type="GO" id="GO:0071944">
    <property type="term" value="C:cell periphery"/>
    <property type="evidence" value="ECO:0007669"/>
    <property type="project" value="UniProtKB-ARBA"/>
</dbReference>
<dbReference type="InterPro" id="IPR037756">
    <property type="entry name" value="C2D_Tricalbin"/>
</dbReference>
<evidence type="ECO:0000256" key="2">
    <source>
        <dbReference type="ARBA" id="ARBA00022448"/>
    </source>
</evidence>
<feature type="domain" description="C2" evidence="13">
    <location>
        <begin position="584"/>
        <end position="704"/>
    </location>
</feature>
<evidence type="ECO:0000256" key="9">
    <source>
        <dbReference type="ARBA" id="ARBA00023121"/>
    </source>
</evidence>
<dbReference type="GO" id="GO:0008289">
    <property type="term" value="F:lipid binding"/>
    <property type="evidence" value="ECO:0007669"/>
    <property type="project" value="UniProtKB-KW"/>
</dbReference>
<keyword evidence="9" id="KW-0446">Lipid-binding</keyword>
<dbReference type="InterPro" id="IPR056910">
    <property type="entry name" value="TCB1-3_C2"/>
</dbReference>
<evidence type="ECO:0000256" key="1">
    <source>
        <dbReference type="ARBA" id="ARBA00004586"/>
    </source>
</evidence>
<dbReference type="SMART" id="SM00239">
    <property type="entry name" value="C2"/>
    <property type="match status" value="5"/>
</dbReference>
<evidence type="ECO:0000313" key="15">
    <source>
        <dbReference type="EMBL" id="KAA8576279.1"/>
    </source>
</evidence>
<evidence type="ECO:0000256" key="4">
    <source>
        <dbReference type="ARBA" id="ARBA00022692"/>
    </source>
</evidence>
<dbReference type="VEuPathDB" id="FungiDB:MFRU_009g01820"/>
<keyword evidence="8" id="KW-0445">Lipid transport</keyword>
<accession>A0A5M9K735</accession>
<feature type="domain" description="C2" evidence="13">
    <location>
        <begin position="440"/>
        <end position="559"/>
    </location>
</feature>
<reference evidence="15 16" key="1">
    <citation type="submission" date="2019-06" db="EMBL/GenBank/DDBJ databases">
        <title>Genome Sequence of the Brown Rot Fungal Pathogen Monilinia fructicola.</title>
        <authorList>
            <person name="De Miccolis Angelini R.M."/>
            <person name="Landi L."/>
            <person name="Abate D."/>
            <person name="Pollastro S."/>
            <person name="Romanazzi G."/>
            <person name="Faretra F."/>
        </authorList>
    </citation>
    <scope>NUCLEOTIDE SEQUENCE [LARGE SCALE GENOMIC DNA]</scope>
    <source>
        <strain evidence="15 16">Mfrc123</strain>
    </source>
</reference>
<dbReference type="Gene3D" id="2.60.40.150">
    <property type="entry name" value="C2 domain"/>
    <property type="match status" value="4"/>
</dbReference>
<keyword evidence="10 12" id="KW-0472">Membrane</keyword>
<dbReference type="InterPro" id="IPR035892">
    <property type="entry name" value="C2_domain_sf"/>
</dbReference>
<feature type="domain" description="SMP-LTD" evidence="14">
    <location>
        <begin position="240"/>
        <end position="445"/>
    </location>
</feature>
<dbReference type="CDD" id="cd04045">
    <property type="entry name" value="C2C_Tricalbin-like"/>
    <property type="match status" value="1"/>
</dbReference>
<evidence type="ECO:0000256" key="10">
    <source>
        <dbReference type="ARBA" id="ARBA00023136"/>
    </source>
</evidence>
<feature type="domain" description="C2" evidence="13">
    <location>
        <begin position="1079"/>
        <end position="1197"/>
    </location>
</feature>
<dbReference type="InterPro" id="IPR052455">
    <property type="entry name" value="Tricalbin_domain"/>
</dbReference>
<evidence type="ECO:0000256" key="12">
    <source>
        <dbReference type="SAM" id="Phobius"/>
    </source>
</evidence>
<evidence type="ECO:0000256" key="6">
    <source>
        <dbReference type="ARBA" id="ARBA00022824"/>
    </source>
</evidence>
<dbReference type="CDD" id="cd04040">
    <property type="entry name" value="C2D_Tricalbin-like"/>
    <property type="match status" value="1"/>
</dbReference>
<dbReference type="EMBL" id="VICG01000001">
    <property type="protein sequence ID" value="KAA8576279.1"/>
    <property type="molecule type" value="Genomic_DNA"/>
</dbReference>
<protein>
    <recommendedName>
        <fullName evidence="17">Tricalbin</fullName>
    </recommendedName>
</protein>
<feature type="transmembrane region" description="Helical" evidence="12">
    <location>
        <begin position="180"/>
        <end position="213"/>
    </location>
</feature>
<evidence type="ECO:0000256" key="3">
    <source>
        <dbReference type="ARBA" id="ARBA00022553"/>
    </source>
</evidence>
<feature type="region of interest" description="Disordered" evidence="11">
    <location>
        <begin position="1"/>
        <end position="33"/>
    </location>
</feature>
<feature type="compositionally biased region" description="Basic and acidic residues" evidence="11">
    <location>
        <begin position="885"/>
        <end position="898"/>
    </location>
</feature>
<dbReference type="GO" id="GO:0006869">
    <property type="term" value="P:lipid transport"/>
    <property type="evidence" value="ECO:0007669"/>
    <property type="project" value="UniProtKB-KW"/>
</dbReference>
<dbReference type="InterPro" id="IPR017147">
    <property type="entry name" value="Tricalbin"/>
</dbReference>
<dbReference type="InterPro" id="IPR037761">
    <property type="entry name" value="C2A_Tricalbin"/>
</dbReference>
<gene>
    <name evidence="15" type="ORF">EYC84_006422</name>
</gene>
<evidence type="ECO:0008006" key="17">
    <source>
        <dbReference type="Google" id="ProtNLM"/>
    </source>
</evidence>
<dbReference type="GO" id="GO:0005789">
    <property type="term" value="C:endoplasmic reticulum membrane"/>
    <property type="evidence" value="ECO:0007669"/>
    <property type="project" value="UniProtKB-SubCell"/>
</dbReference>
<feature type="region of interest" description="Disordered" evidence="11">
    <location>
        <begin position="97"/>
        <end position="123"/>
    </location>
</feature>
<comment type="subcellular location">
    <subcellularLocation>
        <location evidence="1">Endoplasmic reticulum membrane</location>
    </subcellularLocation>
</comment>
<dbReference type="PIRSF" id="PIRSF037232">
    <property type="entry name" value="Tricalbin"/>
    <property type="match status" value="1"/>
</dbReference>
<proteinExistence type="predicted"/>
<dbReference type="InterPro" id="IPR031468">
    <property type="entry name" value="SMP_LBD"/>
</dbReference>
<dbReference type="PROSITE" id="PS51847">
    <property type="entry name" value="SMP"/>
    <property type="match status" value="1"/>
</dbReference>
<feature type="compositionally biased region" description="Pro residues" evidence="11">
    <location>
        <begin position="1307"/>
        <end position="1323"/>
    </location>
</feature>
<dbReference type="CDD" id="cd04044">
    <property type="entry name" value="C2A_Tricalbin-like"/>
    <property type="match status" value="1"/>
</dbReference>
<evidence type="ECO:0000256" key="8">
    <source>
        <dbReference type="ARBA" id="ARBA00023055"/>
    </source>
</evidence>
<feature type="domain" description="C2" evidence="13">
    <location>
        <begin position="720"/>
        <end position="843"/>
    </location>
</feature>
<organism evidence="15 16">
    <name type="scientific">Monilinia fructicola</name>
    <name type="common">Brown rot fungus</name>
    <name type="synonym">Ciboria fructicola</name>
    <dbReference type="NCBI Taxonomy" id="38448"/>
    <lineage>
        <taxon>Eukaryota</taxon>
        <taxon>Fungi</taxon>
        <taxon>Dikarya</taxon>
        <taxon>Ascomycota</taxon>
        <taxon>Pezizomycotina</taxon>
        <taxon>Leotiomycetes</taxon>
        <taxon>Helotiales</taxon>
        <taxon>Sclerotiniaceae</taxon>
        <taxon>Monilinia</taxon>
    </lineage>
</organism>
<evidence type="ECO:0000256" key="5">
    <source>
        <dbReference type="ARBA" id="ARBA00022737"/>
    </source>
</evidence>
<evidence type="ECO:0000256" key="11">
    <source>
        <dbReference type="SAM" id="MobiDB-lite"/>
    </source>
</evidence>
<evidence type="ECO:0000259" key="13">
    <source>
        <dbReference type="PROSITE" id="PS50004"/>
    </source>
</evidence>
<feature type="compositionally biased region" description="Basic and acidic residues" evidence="11">
    <location>
        <begin position="56"/>
        <end position="72"/>
    </location>
</feature>
<dbReference type="InterPro" id="IPR000008">
    <property type="entry name" value="C2_dom"/>
</dbReference>
<dbReference type="PANTHER" id="PTHR46980:SF2">
    <property type="entry name" value="TRICALBIN-1-RELATED"/>
    <property type="match status" value="1"/>
</dbReference>
<dbReference type="InterPro" id="IPR037765">
    <property type="entry name" value="C2B_Tricalbin"/>
</dbReference>
<feature type="region of interest" description="Disordered" evidence="11">
    <location>
        <begin position="47"/>
        <end position="78"/>
    </location>
</feature>
<dbReference type="PANTHER" id="PTHR46980">
    <property type="entry name" value="TRICALBIN-1-RELATED"/>
    <property type="match status" value="1"/>
</dbReference>
<comment type="caution">
    <text evidence="15">The sequence shown here is derived from an EMBL/GenBank/DDBJ whole genome shotgun (WGS) entry which is preliminary data.</text>
</comment>
<feature type="compositionally biased region" description="Basic and acidic residues" evidence="11">
    <location>
        <begin position="906"/>
        <end position="920"/>
    </location>
</feature>
<dbReference type="CDD" id="cd00030">
    <property type="entry name" value="C2"/>
    <property type="match status" value="1"/>
</dbReference>
<dbReference type="InterPro" id="IPR037762">
    <property type="entry name" value="C2C_Tricalbin"/>
</dbReference>
<dbReference type="PROSITE" id="PS50004">
    <property type="entry name" value="C2"/>
    <property type="match status" value="4"/>
</dbReference>
<keyword evidence="5" id="KW-0677">Repeat</keyword>
<keyword evidence="3" id="KW-0597">Phosphoprotein</keyword>
<sequence length="1548" mass="169725">MSTTRGLEGELKQQGAVEAAQDPNSSITAADAQAKIVHESRRAGVSAFSFDPDASPEEKAAQARAHVPEGFHHEHKSKGVAVATDIDDGSPGAYDLPPPSTAGALAAPAKDGKQSGQSAATGYVDEDEDARWIERAGWAPRFGTGDSGESIEGESLLDHQTWIEGRIEDKFYGDWYQNTAVIIFACLSSWLVATLGGGLSWVFIIMAICGTYYRTSIRRVRRNFRDDINRELAKNKLETDTESLEWMNSFMVKFWPIFQPVLAETVINSVDQVLSTATPAFLDSLRMKTFTLGTKPPRLEHVKTYPKAEDDIVLMDWKFSFTPNDHADMTARQIKNKVNPKVVLEIRIGKAMISKGLDVIVEDMAFSGLMRVKIKLQIPFPHVEKIEISFLEKPTIDYVCKPLGGETLGFDINFIPGLESFILEQIHANIGPIMYAPNVFPIEVAKMLSGSAVDQAIGVLAVTLHGAQGLKNPDKFAGTPDPYTVLSLNHGAPLAQTKIIKEDANPKWGETKYVILTSFTESLTMAIFDYNEYRKDKELGTATFPLERVQEVTEYENEQLEVLANGKARGLLSADLRFFPVLEGRTLPDGTTEAPPESNTGIARFCVEQAKDLDGTKSLMGQLSPYAVLLLNNKEIHVTRKLKRTNNPIWDNGSKEILITDRKTATFGLVIKDDRELGTDPILGTYQIKLNDMLNLMEKGQEWYTLAGANSGRAKLTLQWKPIALQGVGAGTGGYVTPIGVMRFHFMNARDLRNLETLGKSDPYVRVLLSGIEKARTVTFQNNLNPDFDEVVYVPVHSVREKLTLEVMDQETINSDRTLGSIELLASDYIRQLDNGEFIVHDEKVPQAGPLRMHGKGSPRGVLNFTAAFYPCLNIADPEDEESAKEEAARKASSERGRIAAIENGAKNDGENGDNSEKPTRSSSESAMAAKLAEGVQDQEETTKEKQLPKIHLTPEELLKYESGLIIFKIIDCDITRSNVHVEVVVDDMAFPSYSSSTIKTKKMTLDEIGDCFVRELDFSKITIRIREKQSKGDEKKDSTIARLSGETLATLKQCLNNPTILKLRDEEGHTNNIKVSLKYIPVKMDLDPSESINNMGKLRVDVLDAADLPSADRNGYSDPYCKFEFNGNSVFKTKVQKKTLHPAWNEFFELDVPSRTAAHFVCNVMDWDFGDKADFLGKTEINLNLLEPFKPKEMNLALEGKSGSIRLRLLFRPDYVTRSRQGSSTFSGTFATPGKIVTGVAGAPIKGVGFAAHGVGKGASFIRHGFKSKKKDEDELNGSPVTELENDVSVTNGTGGLRRASGLPGSGPPIPEINPPVTPPEPNHGRTKSFGAASAHSGIFGSPGTTSGPIGIANFTIVSASGFPPSSSVMVYVKTLGAKPKVIHKTDHIKSPTGTVTFNERKESFKCTTSADATFQVSVKAHNTFGSDDDLGEGVLVVDETGTMQEKQVRCGAGYIMVKSNFIMSSTENGSESPKARTSFGRSLLSKKEPGYNTGTNIYERINMDGTFSGERRKGCVEVSLCASLGVDGRRSKACDGILSVISFSRR</sequence>
<dbReference type="GO" id="GO:0061817">
    <property type="term" value="P:endoplasmic reticulum-plasma membrane tethering"/>
    <property type="evidence" value="ECO:0007669"/>
    <property type="project" value="InterPro"/>
</dbReference>
<evidence type="ECO:0000313" key="16">
    <source>
        <dbReference type="Proteomes" id="UP000322873"/>
    </source>
</evidence>
<evidence type="ECO:0000256" key="7">
    <source>
        <dbReference type="ARBA" id="ARBA00022989"/>
    </source>
</evidence>